<gene>
    <name evidence="4" type="primary">rnz</name>
    <name evidence="4" type="ORF">SCARR_01132</name>
</gene>
<feature type="signal peptide" evidence="2">
    <location>
        <begin position="1"/>
        <end position="20"/>
    </location>
</feature>
<protein>
    <submittedName>
        <fullName evidence="4">Ribonuclease Z</fullName>
    </submittedName>
</protein>
<sequence length="328" mass="36462">MIARLFRRTLLMAVTMWSLSATPNTMEPKILVTLLGTAGGAHGGLQDNALYGRKHAVTLIEAGGQKLLFDAGRGMVEQLVKLGPSYIKETTNVFLTHHHFDHICDLDVLFLSGRSMQRKGALYVFGPEGTEELVANIKATYRYDIDYMAMGGKRKPEIIPQNIGEGIVYEKEGVRVIAFDVPHHPASISSEQKNLYPALGYRINYKECSVVISGDTMYSENLIKYAKGTDLLIHEVMPGAISESQRESTRESSRKGLLSRWHHTNATDAGKVFEQVRPQLVVYTHLIVGPRGSLEKIIAETKKTYKGSLVIGEDMMKIEVGQNVTIKK</sequence>
<evidence type="ECO:0000256" key="2">
    <source>
        <dbReference type="SAM" id="SignalP"/>
    </source>
</evidence>
<dbReference type="InterPro" id="IPR036866">
    <property type="entry name" value="RibonucZ/Hydroxyglut_hydro"/>
</dbReference>
<dbReference type="SUPFAM" id="SSF56281">
    <property type="entry name" value="Metallo-hydrolase/oxidoreductase"/>
    <property type="match status" value="1"/>
</dbReference>
<name>A0A6C2UIP0_9BACT</name>
<evidence type="ECO:0000313" key="5">
    <source>
        <dbReference type="Proteomes" id="UP000346198"/>
    </source>
</evidence>
<keyword evidence="1" id="KW-0378">Hydrolase</keyword>
<dbReference type="Pfam" id="PF12706">
    <property type="entry name" value="Lactamase_B_2"/>
    <property type="match status" value="1"/>
</dbReference>
<dbReference type="AlphaFoldDB" id="A0A6C2UIP0"/>
<evidence type="ECO:0000256" key="1">
    <source>
        <dbReference type="ARBA" id="ARBA00022801"/>
    </source>
</evidence>
<dbReference type="InterPro" id="IPR044094">
    <property type="entry name" value="AtsA-like_MBL-fold"/>
</dbReference>
<dbReference type="RefSeq" id="WP_168433024.1">
    <property type="nucleotide sequence ID" value="NZ_CAAHFH010000001.1"/>
</dbReference>
<dbReference type="Proteomes" id="UP000346198">
    <property type="component" value="Unassembled WGS sequence"/>
</dbReference>
<dbReference type="GO" id="GO:0042781">
    <property type="term" value="F:3'-tRNA processing endoribonuclease activity"/>
    <property type="evidence" value="ECO:0007669"/>
    <property type="project" value="TreeGrafter"/>
</dbReference>
<dbReference type="InterPro" id="IPR001279">
    <property type="entry name" value="Metallo-B-lactamas"/>
</dbReference>
<proteinExistence type="predicted"/>
<keyword evidence="2" id="KW-0732">Signal</keyword>
<evidence type="ECO:0000259" key="3">
    <source>
        <dbReference type="SMART" id="SM00849"/>
    </source>
</evidence>
<reference evidence="4 5" key="1">
    <citation type="submission" date="2019-04" db="EMBL/GenBank/DDBJ databases">
        <authorList>
            <person name="Van Vliet M D."/>
        </authorList>
    </citation>
    <scope>NUCLEOTIDE SEQUENCE [LARGE SCALE GENOMIC DNA]</scope>
    <source>
        <strain evidence="4 5">F21</strain>
    </source>
</reference>
<dbReference type="PANTHER" id="PTHR46018">
    <property type="entry name" value="ZINC PHOSPHODIESTERASE ELAC PROTEIN 1"/>
    <property type="match status" value="1"/>
</dbReference>
<dbReference type="PANTHER" id="PTHR46018:SF2">
    <property type="entry name" value="ZINC PHOSPHODIESTERASE ELAC PROTEIN 1"/>
    <property type="match status" value="1"/>
</dbReference>
<evidence type="ECO:0000313" key="4">
    <source>
        <dbReference type="EMBL" id="VGO19076.1"/>
    </source>
</evidence>
<keyword evidence="5" id="KW-1185">Reference proteome</keyword>
<dbReference type="Gene3D" id="3.60.15.10">
    <property type="entry name" value="Ribonuclease Z/Hydroxyacylglutathione hydrolase-like"/>
    <property type="match status" value="1"/>
</dbReference>
<dbReference type="EMBL" id="CAAHFH010000001">
    <property type="protein sequence ID" value="VGO19076.1"/>
    <property type="molecule type" value="Genomic_DNA"/>
</dbReference>
<feature type="domain" description="Metallo-beta-lactamase" evidence="3">
    <location>
        <begin position="54"/>
        <end position="260"/>
    </location>
</feature>
<organism evidence="4 5">
    <name type="scientific">Pontiella sulfatireligans</name>
    <dbReference type="NCBI Taxonomy" id="2750658"/>
    <lineage>
        <taxon>Bacteria</taxon>
        <taxon>Pseudomonadati</taxon>
        <taxon>Kiritimatiellota</taxon>
        <taxon>Kiritimatiellia</taxon>
        <taxon>Kiritimatiellales</taxon>
        <taxon>Pontiellaceae</taxon>
        <taxon>Pontiella</taxon>
    </lineage>
</organism>
<accession>A0A6C2UIP0</accession>
<dbReference type="SMART" id="SM00849">
    <property type="entry name" value="Lactamase_B"/>
    <property type="match status" value="1"/>
</dbReference>
<dbReference type="CDD" id="cd07719">
    <property type="entry name" value="arylsulfatase_AtsA-like_MBL-fold"/>
    <property type="match status" value="1"/>
</dbReference>
<feature type="chain" id="PRO_5025459218" evidence="2">
    <location>
        <begin position="21"/>
        <end position="328"/>
    </location>
</feature>